<gene>
    <name evidence="1" type="ORF">L6164_033606</name>
</gene>
<dbReference type="EMBL" id="CM039438">
    <property type="protein sequence ID" value="KAI4300205.1"/>
    <property type="molecule type" value="Genomic_DNA"/>
</dbReference>
<name>A0ACB9KS98_BAUVA</name>
<dbReference type="Proteomes" id="UP000828941">
    <property type="component" value="Chromosome 13"/>
</dbReference>
<reference evidence="1 2" key="1">
    <citation type="journal article" date="2022" name="DNA Res.">
        <title>Chromosomal-level genome assembly of the orchid tree Bauhinia variegata (Leguminosae; Cercidoideae) supports the allotetraploid origin hypothesis of Bauhinia.</title>
        <authorList>
            <person name="Zhong Y."/>
            <person name="Chen Y."/>
            <person name="Zheng D."/>
            <person name="Pang J."/>
            <person name="Liu Y."/>
            <person name="Luo S."/>
            <person name="Meng S."/>
            <person name="Qian L."/>
            <person name="Wei D."/>
            <person name="Dai S."/>
            <person name="Zhou R."/>
        </authorList>
    </citation>
    <scope>NUCLEOTIDE SEQUENCE [LARGE SCALE GENOMIC DNA]</scope>
    <source>
        <strain evidence="1">BV-YZ2020</strain>
    </source>
</reference>
<sequence>MATAGVKEVRTPSLNSTSEPPSLFDGTSRLYISYTCPYAQRVWIIRNYKGLQDKIQLVPIDLQDKPAWYKEKVYPQNKVPSLEHNGKVLGESLDLIKYVDANFEGPSLFPTDPAKREFGEQLISYIDKMTADVYSTFKQDPVQQTCHSFDYLEDALGKFDEDGPFFLGEFSWVDVAYIPFVERFQIVFSEAYKHDITAGRPKLAAWIEELDKVDAYKQTKVNPQEFVEVFKKRFLGQQ</sequence>
<keyword evidence="2" id="KW-1185">Reference proteome</keyword>
<accession>A0ACB9KS98</accession>
<evidence type="ECO:0000313" key="1">
    <source>
        <dbReference type="EMBL" id="KAI4300205.1"/>
    </source>
</evidence>
<protein>
    <submittedName>
        <fullName evidence="1">Uncharacterized protein</fullName>
    </submittedName>
</protein>
<organism evidence="1 2">
    <name type="scientific">Bauhinia variegata</name>
    <name type="common">Purple orchid tree</name>
    <name type="synonym">Phanera variegata</name>
    <dbReference type="NCBI Taxonomy" id="167791"/>
    <lineage>
        <taxon>Eukaryota</taxon>
        <taxon>Viridiplantae</taxon>
        <taxon>Streptophyta</taxon>
        <taxon>Embryophyta</taxon>
        <taxon>Tracheophyta</taxon>
        <taxon>Spermatophyta</taxon>
        <taxon>Magnoliopsida</taxon>
        <taxon>eudicotyledons</taxon>
        <taxon>Gunneridae</taxon>
        <taxon>Pentapetalae</taxon>
        <taxon>rosids</taxon>
        <taxon>fabids</taxon>
        <taxon>Fabales</taxon>
        <taxon>Fabaceae</taxon>
        <taxon>Cercidoideae</taxon>
        <taxon>Cercideae</taxon>
        <taxon>Bauhiniinae</taxon>
        <taxon>Bauhinia</taxon>
    </lineage>
</organism>
<evidence type="ECO:0000313" key="2">
    <source>
        <dbReference type="Proteomes" id="UP000828941"/>
    </source>
</evidence>
<proteinExistence type="predicted"/>
<comment type="caution">
    <text evidence="1">The sequence shown here is derived from an EMBL/GenBank/DDBJ whole genome shotgun (WGS) entry which is preliminary data.</text>
</comment>